<proteinExistence type="predicted"/>
<dbReference type="InterPro" id="IPR010982">
    <property type="entry name" value="Lambda_DNA-bd_dom_sf"/>
</dbReference>
<dbReference type="PANTHER" id="PTHR30146:SF120">
    <property type="entry name" value="ALANINE RACEMASE"/>
    <property type="match status" value="1"/>
</dbReference>
<dbReference type="InterPro" id="IPR046335">
    <property type="entry name" value="LacI/GalR-like_sensor"/>
</dbReference>
<dbReference type="Proteomes" id="UP000031278">
    <property type="component" value="Unassembled WGS sequence"/>
</dbReference>
<evidence type="ECO:0000256" key="3">
    <source>
        <dbReference type="ARBA" id="ARBA00023163"/>
    </source>
</evidence>
<evidence type="ECO:0000259" key="4">
    <source>
        <dbReference type="PROSITE" id="PS50932"/>
    </source>
</evidence>
<evidence type="ECO:0000256" key="1">
    <source>
        <dbReference type="ARBA" id="ARBA00023015"/>
    </source>
</evidence>
<dbReference type="Pfam" id="PF13377">
    <property type="entry name" value="Peripla_BP_3"/>
    <property type="match status" value="1"/>
</dbReference>
<dbReference type="GO" id="GO:0000976">
    <property type="term" value="F:transcription cis-regulatory region binding"/>
    <property type="evidence" value="ECO:0007669"/>
    <property type="project" value="TreeGrafter"/>
</dbReference>
<dbReference type="PROSITE" id="PS50932">
    <property type="entry name" value="HTH_LACI_2"/>
    <property type="match status" value="1"/>
</dbReference>
<reference evidence="5 6" key="1">
    <citation type="submission" date="2014-12" db="EMBL/GenBank/DDBJ databases">
        <title>Genome sequencing of Photobacterium gaetbulicola AD005a.</title>
        <authorList>
            <person name="Adrian T.G.S."/>
            <person name="Chan K.G."/>
        </authorList>
    </citation>
    <scope>NUCLEOTIDE SEQUENCE [LARGE SCALE GENOMIC DNA]</scope>
    <source>
        <strain evidence="5 6">AD005a</strain>
    </source>
</reference>
<dbReference type="EMBL" id="JWLZ01000222">
    <property type="protein sequence ID" value="KHT58313.1"/>
    <property type="molecule type" value="Genomic_DNA"/>
</dbReference>
<dbReference type="InterPro" id="IPR028082">
    <property type="entry name" value="Peripla_BP_I"/>
</dbReference>
<dbReference type="Pfam" id="PF00356">
    <property type="entry name" value="LacI"/>
    <property type="match status" value="1"/>
</dbReference>
<dbReference type="Gene3D" id="3.40.50.2300">
    <property type="match status" value="2"/>
</dbReference>
<sequence length="323" mass="35043">MNVMEPVDIPKATIKEAAERAGVSIASVSRALNNKPGISEKTRKRILDICAELNYIPNTSARELTAGHSNTIAISMGPHDFVASRYLGMLWPALSSAIRKKGQNLLPVEQDTDISQITGAILLGVEDNDARAKYLKETGVPFVSIGCSDGVFWVAPDDFNGARQATEHLLERGRKQIAFVTPTVYGGGYQFRYQGYMSAMASKGLPVREIRTTSEPLGEIAAYRYFLNMDEKQLESLDGFVCECDETAIGLIAALQDRGYKVPEDFSVVGYDGLPGVSKDLTTIVQDPHDIADKVSELLEAAIVGEMPRGAVIPVTLKVGKTS</sequence>
<dbReference type="SMART" id="SM00354">
    <property type="entry name" value="HTH_LACI"/>
    <property type="match status" value="1"/>
</dbReference>
<protein>
    <submittedName>
        <fullName evidence="5">Transcriptional regulator</fullName>
    </submittedName>
</protein>
<dbReference type="CDD" id="cd06267">
    <property type="entry name" value="PBP1_LacI_sugar_binding-like"/>
    <property type="match status" value="1"/>
</dbReference>
<comment type="caution">
    <text evidence="5">The sequence shown here is derived from an EMBL/GenBank/DDBJ whole genome shotgun (WGS) entry which is preliminary data.</text>
</comment>
<evidence type="ECO:0000313" key="5">
    <source>
        <dbReference type="EMBL" id="KHT58313.1"/>
    </source>
</evidence>
<dbReference type="InterPro" id="IPR000843">
    <property type="entry name" value="HTH_LacI"/>
</dbReference>
<dbReference type="PANTHER" id="PTHR30146">
    <property type="entry name" value="LACI-RELATED TRANSCRIPTIONAL REPRESSOR"/>
    <property type="match status" value="1"/>
</dbReference>
<name>A0A0B9FPK9_9GAMM</name>
<dbReference type="SUPFAM" id="SSF47413">
    <property type="entry name" value="lambda repressor-like DNA-binding domains"/>
    <property type="match status" value="1"/>
</dbReference>
<evidence type="ECO:0000256" key="2">
    <source>
        <dbReference type="ARBA" id="ARBA00023125"/>
    </source>
</evidence>
<dbReference type="GO" id="GO:0003700">
    <property type="term" value="F:DNA-binding transcription factor activity"/>
    <property type="evidence" value="ECO:0007669"/>
    <property type="project" value="TreeGrafter"/>
</dbReference>
<keyword evidence="2" id="KW-0238">DNA-binding</keyword>
<dbReference type="RefSeq" id="WP_039469547.1">
    <property type="nucleotide sequence ID" value="NZ_JWLZ01000222.1"/>
</dbReference>
<dbReference type="SUPFAM" id="SSF53822">
    <property type="entry name" value="Periplasmic binding protein-like I"/>
    <property type="match status" value="1"/>
</dbReference>
<accession>A0A0B9FPK9</accession>
<dbReference type="Gene3D" id="1.10.260.40">
    <property type="entry name" value="lambda repressor-like DNA-binding domains"/>
    <property type="match status" value="1"/>
</dbReference>
<dbReference type="CDD" id="cd01392">
    <property type="entry name" value="HTH_LacI"/>
    <property type="match status" value="1"/>
</dbReference>
<gene>
    <name evidence="5" type="ORF">RJ45_25415</name>
</gene>
<evidence type="ECO:0000313" key="6">
    <source>
        <dbReference type="Proteomes" id="UP000031278"/>
    </source>
</evidence>
<keyword evidence="1" id="KW-0805">Transcription regulation</keyword>
<feature type="domain" description="HTH lacI-type" evidence="4">
    <location>
        <begin position="12"/>
        <end position="66"/>
    </location>
</feature>
<dbReference type="AlphaFoldDB" id="A0A0B9FPK9"/>
<keyword evidence="3" id="KW-0804">Transcription</keyword>
<organism evidence="5 6">
    <name type="scientific">Photobacterium gaetbulicola</name>
    <dbReference type="NCBI Taxonomy" id="1295392"/>
    <lineage>
        <taxon>Bacteria</taxon>
        <taxon>Pseudomonadati</taxon>
        <taxon>Pseudomonadota</taxon>
        <taxon>Gammaproteobacteria</taxon>
        <taxon>Vibrionales</taxon>
        <taxon>Vibrionaceae</taxon>
        <taxon>Photobacterium</taxon>
    </lineage>
</organism>